<accession>W1YH71</accession>
<evidence type="ECO:0000313" key="4">
    <source>
        <dbReference type="EMBL" id="ETJ41888.1"/>
    </source>
</evidence>
<dbReference type="InterPro" id="IPR036206">
    <property type="entry name" value="ThiamineP_synth_sf"/>
</dbReference>
<comment type="pathway">
    <text evidence="1">Cofactor biosynthesis; thiamine diphosphate biosynthesis.</text>
</comment>
<dbReference type="PANTHER" id="PTHR20857:SF15">
    <property type="entry name" value="THIAMINE-PHOSPHATE SYNTHASE"/>
    <property type="match status" value="1"/>
</dbReference>
<dbReference type="PANTHER" id="PTHR20857">
    <property type="entry name" value="THIAMINE-PHOSPHATE PYROPHOSPHORYLASE"/>
    <property type="match status" value="1"/>
</dbReference>
<dbReference type="GO" id="GO:0005737">
    <property type="term" value="C:cytoplasm"/>
    <property type="evidence" value="ECO:0007669"/>
    <property type="project" value="TreeGrafter"/>
</dbReference>
<comment type="caution">
    <text evidence="4">The sequence shown here is derived from an EMBL/GenBank/DDBJ whole genome shotgun (WGS) entry which is preliminary data.</text>
</comment>
<gene>
    <name evidence="4" type="ORF">Q604_UNBC04161G0001</name>
</gene>
<protein>
    <submittedName>
        <fullName evidence="4">Thiamine-phosphate pyrophosphorylase</fullName>
    </submittedName>
</protein>
<feature type="non-terminal residue" evidence="4">
    <location>
        <position position="1"/>
    </location>
</feature>
<evidence type="ECO:0000259" key="3">
    <source>
        <dbReference type="Pfam" id="PF02581"/>
    </source>
</evidence>
<dbReference type="AlphaFoldDB" id="W1YH71"/>
<evidence type="ECO:0000256" key="2">
    <source>
        <dbReference type="ARBA" id="ARBA00022977"/>
    </source>
</evidence>
<dbReference type="InterPro" id="IPR013785">
    <property type="entry name" value="Aldolase_TIM"/>
</dbReference>
<dbReference type="GO" id="GO:0004789">
    <property type="term" value="F:thiamine-phosphate diphosphorylase activity"/>
    <property type="evidence" value="ECO:0007669"/>
    <property type="project" value="TreeGrafter"/>
</dbReference>
<evidence type="ECO:0000256" key="1">
    <source>
        <dbReference type="ARBA" id="ARBA00004948"/>
    </source>
</evidence>
<keyword evidence="2" id="KW-0784">Thiamine biosynthesis</keyword>
<dbReference type="EMBL" id="AZMM01004161">
    <property type="protein sequence ID" value="ETJ41888.1"/>
    <property type="molecule type" value="Genomic_DNA"/>
</dbReference>
<dbReference type="SUPFAM" id="SSF51391">
    <property type="entry name" value="Thiamin phosphate synthase"/>
    <property type="match status" value="1"/>
</dbReference>
<dbReference type="Gene3D" id="3.20.20.70">
    <property type="entry name" value="Aldolase class I"/>
    <property type="match status" value="1"/>
</dbReference>
<feature type="domain" description="Thiamine phosphate synthase/TenI" evidence="3">
    <location>
        <begin position="2"/>
        <end position="52"/>
    </location>
</feature>
<organism evidence="4">
    <name type="scientific">human gut metagenome</name>
    <dbReference type="NCBI Taxonomy" id="408170"/>
    <lineage>
        <taxon>unclassified sequences</taxon>
        <taxon>metagenomes</taxon>
        <taxon>organismal metagenomes</taxon>
    </lineage>
</organism>
<dbReference type="InterPro" id="IPR022998">
    <property type="entry name" value="ThiamineP_synth_TenI"/>
</dbReference>
<sequence>PDAQEPCGPDCITELRAEGLTLPCVGIGGITLANATPVLQAGASGVAVISAIAHADNPYEAAEEFKNLVDKIKI</sequence>
<proteinExistence type="predicted"/>
<dbReference type="CDD" id="cd00564">
    <property type="entry name" value="TMP_TenI"/>
    <property type="match status" value="1"/>
</dbReference>
<name>W1YH71_9ZZZZ</name>
<dbReference type="GO" id="GO:0009228">
    <property type="term" value="P:thiamine biosynthetic process"/>
    <property type="evidence" value="ECO:0007669"/>
    <property type="project" value="UniProtKB-KW"/>
</dbReference>
<dbReference type="Pfam" id="PF02581">
    <property type="entry name" value="TMP-TENI"/>
    <property type="match status" value="1"/>
</dbReference>
<reference evidence="4" key="1">
    <citation type="submission" date="2013-12" db="EMBL/GenBank/DDBJ databases">
        <title>A Varibaculum cambriense genome reconstructed from a premature infant gut community with otherwise low bacterial novelty that shifts toward anaerobic metabolism during the third week of life.</title>
        <authorList>
            <person name="Brown C.T."/>
            <person name="Sharon I."/>
            <person name="Thomas B.C."/>
            <person name="Castelle C.J."/>
            <person name="Morowitz M.J."/>
            <person name="Banfield J.F."/>
        </authorList>
    </citation>
    <scope>NUCLEOTIDE SEQUENCE</scope>
</reference>